<organism evidence="3 4">
    <name type="scientific">Chromobacterium violaceum</name>
    <dbReference type="NCBI Taxonomy" id="536"/>
    <lineage>
        <taxon>Bacteria</taxon>
        <taxon>Pseudomonadati</taxon>
        <taxon>Pseudomonadota</taxon>
        <taxon>Betaproteobacteria</taxon>
        <taxon>Neisseriales</taxon>
        <taxon>Chromobacteriaceae</taxon>
        <taxon>Chromobacterium</taxon>
    </lineage>
</organism>
<proteinExistence type="predicted"/>
<dbReference type="Proteomes" id="UP000196342">
    <property type="component" value="Unassembled WGS sequence"/>
</dbReference>
<name>A0A202BCN0_CHRVL</name>
<accession>A0A202BCN0</accession>
<comment type="caution">
    <text evidence="3">The sequence shown here is derived from an EMBL/GenBank/DDBJ whole genome shotgun (WGS) entry which is preliminary data.</text>
</comment>
<evidence type="ECO:0000313" key="4">
    <source>
        <dbReference type="Proteomes" id="UP000196342"/>
    </source>
</evidence>
<dbReference type="RefSeq" id="WP_087697428.1">
    <property type="nucleotide sequence ID" value="NZ_JBCDMD010000005.1"/>
</dbReference>
<feature type="compositionally biased region" description="Polar residues" evidence="1">
    <location>
        <begin position="74"/>
        <end position="83"/>
    </location>
</feature>
<dbReference type="GO" id="GO:0004803">
    <property type="term" value="F:transposase activity"/>
    <property type="evidence" value="ECO:0007669"/>
    <property type="project" value="InterPro"/>
</dbReference>
<dbReference type="Pfam" id="PF02371">
    <property type="entry name" value="Transposase_20"/>
    <property type="match status" value="1"/>
</dbReference>
<gene>
    <name evidence="3" type="ORF">CBW21_05305</name>
</gene>
<evidence type="ECO:0000259" key="2">
    <source>
        <dbReference type="Pfam" id="PF02371"/>
    </source>
</evidence>
<reference evidence="3 4" key="1">
    <citation type="submission" date="2017-05" db="EMBL/GenBank/DDBJ databases">
        <title>Chromobacterium violaceum GHPS1 isolated from Hydrocarbon polluted soil in French Guiana display an awesome secondary metabolite arsenal and a battery of drug and heavy-metal-resistance and detoxification of xenobiotics proteins.</title>
        <authorList>
            <person name="Belbahri L."/>
        </authorList>
    </citation>
    <scope>NUCLEOTIDE SEQUENCE [LARGE SCALE GENOMIC DNA]</scope>
    <source>
        <strain evidence="3 4">GHPS1</strain>
    </source>
</reference>
<dbReference type="EMBL" id="NHOO01000004">
    <property type="protein sequence ID" value="OVE49313.1"/>
    <property type="molecule type" value="Genomic_DNA"/>
</dbReference>
<dbReference type="AlphaFoldDB" id="A0A202BCN0"/>
<dbReference type="GO" id="GO:0003677">
    <property type="term" value="F:DNA binding"/>
    <property type="evidence" value="ECO:0007669"/>
    <property type="project" value="InterPro"/>
</dbReference>
<feature type="region of interest" description="Disordered" evidence="1">
    <location>
        <begin position="66"/>
        <end position="100"/>
    </location>
</feature>
<dbReference type="GO" id="GO:0006313">
    <property type="term" value="P:DNA transposition"/>
    <property type="evidence" value="ECO:0007669"/>
    <property type="project" value="InterPro"/>
</dbReference>
<keyword evidence="4" id="KW-1185">Reference proteome</keyword>
<evidence type="ECO:0000313" key="3">
    <source>
        <dbReference type="EMBL" id="OVE49313.1"/>
    </source>
</evidence>
<evidence type="ECO:0000256" key="1">
    <source>
        <dbReference type="SAM" id="MobiDB-lite"/>
    </source>
</evidence>
<protein>
    <recommendedName>
        <fullName evidence="2">Transposase IS116/IS110/IS902 C-terminal domain-containing protein</fullName>
    </recommendedName>
</protein>
<dbReference type="InterPro" id="IPR003346">
    <property type="entry name" value="Transposase_20"/>
</dbReference>
<sequence>MQQDTDEHIDHRHELKANLVLLSSIPTTGSQSGSNLLAIMHTHHFVSAEQLAAYLGLVPVERQSGSSLLGRRSPIQSWASAPSSRAVYGNSGRHTIQPIS</sequence>
<feature type="domain" description="Transposase IS116/IS110/IS902 C-terminal" evidence="2">
    <location>
        <begin position="21"/>
        <end position="72"/>
    </location>
</feature>